<reference evidence="1 2" key="1">
    <citation type="journal article" date="2024" name="Proc. Natl. Acad. Sci. U.S.A.">
        <title>The evolutionary genomics of adaptation to stress in wild rhizobium bacteria.</title>
        <authorList>
            <person name="Kehlet-Delgado H."/>
            <person name="Montoya A.P."/>
            <person name="Jensen K.T."/>
            <person name="Wendlandt C.E."/>
            <person name="Dexheimer C."/>
            <person name="Roberts M."/>
            <person name="Torres Martinez L."/>
            <person name="Friesen M.L."/>
            <person name="Griffitts J.S."/>
            <person name="Porter S.S."/>
        </authorList>
    </citation>
    <scope>NUCLEOTIDE SEQUENCE [LARGE SCALE GENOMIC DNA]</scope>
    <source>
        <strain evidence="1 2">M0729</strain>
    </source>
</reference>
<protein>
    <submittedName>
        <fullName evidence="1">Uncharacterized protein</fullName>
    </submittedName>
</protein>
<dbReference type="Proteomes" id="UP001464387">
    <property type="component" value="Unassembled WGS sequence"/>
</dbReference>
<organism evidence="1 2">
    <name type="scientific">Mesorhizobium opportunistum</name>
    <dbReference type="NCBI Taxonomy" id="593909"/>
    <lineage>
        <taxon>Bacteria</taxon>
        <taxon>Pseudomonadati</taxon>
        <taxon>Pseudomonadota</taxon>
        <taxon>Alphaproteobacteria</taxon>
        <taxon>Hyphomicrobiales</taxon>
        <taxon>Phyllobacteriaceae</taxon>
        <taxon>Mesorhizobium</taxon>
    </lineage>
</organism>
<accession>A0ABV1YIA3</accession>
<evidence type="ECO:0000313" key="2">
    <source>
        <dbReference type="Proteomes" id="UP001464387"/>
    </source>
</evidence>
<gene>
    <name evidence="1" type="ORF">NKI33_17085</name>
</gene>
<dbReference type="RefSeq" id="WP_352569758.1">
    <property type="nucleotide sequence ID" value="NZ_JAMYMY010000024.1"/>
</dbReference>
<comment type="caution">
    <text evidence="1">The sequence shown here is derived from an EMBL/GenBank/DDBJ whole genome shotgun (WGS) entry which is preliminary data.</text>
</comment>
<sequence>MNEPKTPVIGPEAAFVERLVKEAGITEDQARELIVFLGNNWASLVREARLLRKSART</sequence>
<proteinExistence type="predicted"/>
<dbReference type="EMBL" id="JAMYPJ010000023">
    <property type="protein sequence ID" value="MER8934682.1"/>
    <property type="molecule type" value="Genomic_DNA"/>
</dbReference>
<name>A0ABV1YIA3_9HYPH</name>
<keyword evidence="2" id="KW-1185">Reference proteome</keyword>
<evidence type="ECO:0000313" key="1">
    <source>
        <dbReference type="EMBL" id="MER8934682.1"/>
    </source>
</evidence>